<dbReference type="InterPro" id="IPR017853">
    <property type="entry name" value="GH"/>
</dbReference>
<evidence type="ECO:0000256" key="9">
    <source>
        <dbReference type="RuleBase" id="RU361153"/>
    </source>
</evidence>
<keyword evidence="5" id="KW-0964">Secreted</keyword>
<dbReference type="InterPro" id="IPR045053">
    <property type="entry name" value="MAN-like"/>
</dbReference>
<dbReference type="Pfam" id="PF00150">
    <property type="entry name" value="Cellulase"/>
    <property type="match status" value="1"/>
</dbReference>
<dbReference type="PANTHER" id="PTHR31451:SF39">
    <property type="entry name" value="MANNAN ENDO-1,4-BETA-MANNOSIDASE 1"/>
    <property type="match status" value="1"/>
</dbReference>
<evidence type="ECO:0000313" key="11">
    <source>
        <dbReference type="EMBL" id="CEL54326.1"/>
    </source>
</evidence>
<evidence type="ECO:0000256" key="2">
    <source>
        <dbReference type="ARBA" id="ARBA00004613"/>
    </source>
</evidence>
<dbReference type="Gene3D" id="3.20.20.80">
    <property type="entry name" value="Glycosidases"/>
    <property type="match status" value="1"/>
</dbReference>
<proteinExistence type="inferred from homology"/>
<dbReference type="AlphaFoldDB" id="A0A0B7F8D8"/>
<evidence type="ECO:0000313" key="12">
    <source>
        <dbReference type="Proteomes" id="UP000059188"/>
    </source>
</evidence>
<evidence type="ECO:0000256" key="3">
    <source>
        <dbReference type="ARBA" id="ARBA00005641"/>
    </source>
</evidence>
<evidence type="ECO:0000256" key="6">
    <source>
        <dbReference type="ARBA" id="ARBA00022729"/>
    </source>
</evidence>
<organism evidence="11 12">
    <name type="scientific">Thanatephorus cucumeris (strain AG1-IB / isolate 7/3/14)</name>
    <name type="common">Lettuce bottom rot fungus</name>
    <name type="synonym">Rhizoctonia solani</name>
    <dbReference type="NCBI Taxonomy" id="1108050"/>
    <lineage>
        <taxon>Eukaryota</taxon>
        <taxon>Fungi</taxon>
        <taxon>Dikarya</taxon>
        <taxon>Basidiomycota</taxon>
        <taxon>Agaricomycotina</taxon>
        <taxon>Agaricomycetes</taxon>
        <taxon>Cantharellales</taxon>
        <taxon>Ceratobasidiaceae</taxon>
        <taxon>Rhizoctonia</taxon>
        <taxon>Rhizoctonia solani AG-1</taxon>
    </lineage>
</organism>
<gene>
    <name evidence="11" type="ORF">RSOLAG1IB_06976</name>
</gene>
<dbReference type="PANTHER" id="PTHR31451">
    <property type="match status" value="1"/>
</dbReference>
<dbReference type="GO" id="GO:0046355">
    <property type="term" value="P:mannan catabolic process"/>
    <property type="evidence" value="ECO:0007669"/>
    <property type="project" value="UniProtKB-ARBA"/>
</dbReference>
<dbReference type="Proteomes" id="UP000059188">
    <property type="component" value="Unassembled WGS sequence"/>
</dbReference>
<dbReference type="STRING" id="1108050.A0A0B7F8D8"/>
<evidence type="ECO:0000256" key="5">
    <source>
        <dbReference type="ARBA" id="ARBA00022525"/>
    </source>
</evidence>
<comment type="similarity">
    <text evidence="3 9">Belongs to the glycosyl hydrolase 5 (cellulase A) family.</text>
</comment>
<evidence type="ECO:0000256" key="7">
    <source>
        <dbReference type="ARBA" id="ARBA00022801"/>
    </source>
</evidence>
<name>A0A0B7F8D8_THACB</name>
<evidence type="ECO:0000256" key="4">
    <source>
        <dbReference type="ARBA" id="ARBA00012706"/>
    </source>
</evidence>
<keyword evidence="12" id="KW-1185">Reference proteome</keyword>
<dbReference type="GO" id="GO:0005576">
    <property type="term" value="C:extracellular region"/>
    <property type="evidence" value="ECO:0007669"/>
    <property type="project" value="UniProtKB-SubCell"/>
</dbReference>
<comment type="catalytic activity">
    <reaction evidence="1">
        <text>Random hydrolysis of (1-&gt;4)-beta-D-mannosidic linkages in mannans, galactomannans and glucomannans.</text>
        <dbReference type="EC" id="3.2.1.78"/>
    </reaction>
</comment>
<comment type="subcellular location">
    <subcellularLocation>
        <location evidence="2">Secreted</location>
    </subcellularLocation>
</comment>
<evidence type="ECO:0000256" key="8">
    <source>
        <dbReference type="ARBA" id="ARBA00023295"/>
    </source>
</evidence>
<accession>A0A0B7F8D8</accession>
<evidence type="ECO:0000256" key="1">
    <source>
        <dbReference type="ARBA" id="ARBA00001678"/>
    </source>
</evidence>
<dbReference type="EC" id="3.2.1.78" evidence="4"/>
<dbReference type="InterPro" id="IPR001547">
    <property type="entry name" value="Glyco_hydro_5"/>
</dbReference>
<dbReference type="SUPFAM" id="SSF51445">
    <property type="entry name" value="(Trans)glycosidases"/>
    <property type="match status" value="1"/>
</dbReference>
<keyword evidence="7 9" id="KW-0378">Hydrolase</keyword>
<reference evidence="11 12" key="1">
    <citation type="submission" date="2014-11" db="EMBL/GenBank/DDBJ databases">
        <authorList>
            <person name="Wibberg Daniel"/>
        </authorList>
    </citation>
    <scope>NUCLEOTIDE SEQUENCE [LARGE SCALE GENOMIC DNA]</scope>
    <source>
        <strain evidence="11">Rhizoctonia solani AG1-IB 7/3/14</strain>
    </source>
</reference>
<protein>
    <recommendedName>
        <fullName evidence="4">mannan endo-1,4-beta-mannosidase</fullName>
        <ecNumber evidence="4">3.2.1.78</ecNumber>
    </recommendedName>
</protein>
<feature type="domain" description="Glycoside hydrolase family 5" evidence="10">
    <location>
        <begin position="30"/>
        <end position="267"/>
    </location>
</feature>
<evidence type="ECO:0000259" key="10">
    <source>
        <dbReference type="Pfam" id="PF00150"/>
    </source>
</evidence>
<keyword evidence="6" id="KW-0732">Signal</keyword>
<dbReference type="OrthoDB" id="428177at2759"/>
<dbReference type="EMBL" id="LN679115">
    <property type="protein sequence ID" value="CEL54326.1"/>
    <property type="molecule type" value="Genomic_DNA"/>
</dbReference>
<sequence length="313" mass="34948">MFRPIRIILAQFGNVVQGTTITFYPSLETTSVGSYDPTVLSLLDDFMIDAHKYGIKLIISMHSWNALSGGDIYGQWWGTGYFYEKSEAISAFDNRLRYILNHTHKTLGKPWKQLNQYIFAFEAQNEAMIGKGEAYINAHLNWQCDRANTIKNTLGSNSGILVMTGGESWMSESVKSAWLSCAALDVIAIHAYGVGDFSTSNILTYVNQAKSAGKKLIFQEWGACYFNTENNNCPAGTPLPTATRNKNIKTWASQITAAGIPWLYWQVLPNADPHYGYDFEIGVQDSSWDTLKNAALDALTKPAAFDYNAWLNL</sequence>
<keyword evidence="8 9" id="KW-0326">Glycosidase</keyword>
<dbReference type="GO" id="GO:0016985">
    <property type="term" value="F:mannan endo-1,4-beta-mannosidase activity"/>
    <property type="evidence" value="ECO:0007669"/>
    <property type="project" value="UniProtKB-EC"/>
</dbReference>